<dbReference type="GO" id="GO:0005525">
    <property type="term" value="F:GTP binding"/>
    <property type="evidence" value="ECO:0007669"/>
    <property type="project" value="UniProtKB-UniRule"/>
</dbReference>
<comment type="similarity">
    <text evidence="6">Belongs to the TRAFAC class OBG-HflX-like GTPase superfamily. HflX GTPase family.</text>
</comment>
<evidence type="ECO:0000256" key="8">
    <source>
        <dbReference type="PIRSR" id="PIRSR006809-2"/>
    </source>
</evidence>
<evidence type="ECO:0000256" key="3">
    <source>
        <dbReference type="ARBA" id="ARBA00022741"/>
    </source>
</evidence>
<keyword evidence="4 8" id="KW-0460">Magnesium</keyword>
<dbReference type="Pfam" id="PF13167">
    <property type="entry name" value="GTP-bdg_N"/>
    <property type="match status" value="1"/>
</dbReference>
<dbReference type="FunFam" id="3.40.50.300:FF:000955">
    <property type="entry name" value="GTPase HflX"/>
    <property type="match status" value="1"/>
</dbReference>
<evidence type="ECO:0000256" key="2">
    <source>
        <dbReference type="ARBA" id="ARBA00022723"/>
    </source>
</evidence>
<sequence>MLEKEVINFEKTAIVGIVTQNQSEEKLNEYLDELEFLTFTAGGQVVKRFSQKMERPNPKTFVGTGKIEEIHLFVKENDISTLVFDDELSPSQQKNISKIITECKILDRTHLILDIFAQRAETSYARTQVELAQCIYMLPRLSGLWTHLERQKGGIGMRGPGETEIETDRRIVRDRIALLKDKIKAIDKQMGTQRGNRGSMVRVALVGYTNVGKSTLMNAVGKSDVFVENKLFATLDTTVRKVVIKNLPFLLSDTVGFIRKLPTQLVDSFKSTLDEVREADLLLHVVDISHPEFEDHIASVNQTLLDIKANDKPVIMVFNKIDAYKHLTIDEDDLMTEKTPRHYTLEEWKATWMSRVGEQNALFISATNKENFEEFRERVYEAVRHIHITRFPYNKFLYPDYKDAVEKEDKDEEENE</sequence>
<evidence type="ECO:0000256" key="4">
    <source>
        <dbReference type="ARBA" id="ARBA00022842"/>
    </source>
</evidence>
<feature type="domain" description="Hflx-type G" evidence="9">
    <location>
        <begin position="201"/>
        <end position="387"/>
    </location>
</feature>
<dbReference type="PANTHER" id="PTHR10229:SF0">
    <property type="entry name" value="GTP-BINDING PROTEIN 6-RELATED"/>
    <property type="match status" value="1"/>
</dbReference>
<comment type="subcellular location">
    <subcellularLocation>
        <location evidence="6">Cytoplasm</location>
    </subcellularLocation>
    <text evidence="6">May associate with membranes.</text>
</comment>
<evidence type="ECO:0000313" key="10">
    <source>
        <dbReference type="EMBL" id="RKS94894.1"/>
    </source>
</evidence>
<dbReference type="NCBIfam" id="TIGR03156">
    <property type="entry name" value="GTP_HflX"/>
    <property type="match status" value="1"/>
</dbReference>
<dbReference type="SUPFAM" id="SSF52540">
    <property type="entry name" value="P-loop containing nucleoside triphosphate hydrolases"/>
    <property type="match status" value="1"/>
</dbReference>
<feature type="binding site" evidence="7">
    <location>
        <begin position="365"/>
        <end position="367"/>
    </location>
    <ligand>
        <name>GTP</name>
        <dbReference type="ChEBI" id="CHEBI:37565"/>
    </ligand>
</feature>
<dbReference type="Pfam" id="PF01926">
    <property type="entry name" value="MMR_HSR1"/>
    <property type="match status" value="1"/>
</dbReference>
<comment type="cofactor">
    <cofactor evidence="8">
        <name>Mg(2+)</name>
        <dbReference type="ChEBI" id="CHEBI:18420"/>
    </cofactor>
</comment>
<organism evidence="10 11">
    <name type="scientific">Flavobacterium limicola</name>
    <dbReference type="NCBI Taxonomy" id="180441"/>
    <lineage>
        <taxon>Bacteria</taxon>
        <taxon>Pseudomonadati</taxon>
        <taxon>Bacteroidota</taxon>
        <taxon>Flavobacteriia</taxon>
        <taxon>Flavobacteriales</taxon>
        <taxon>Flavobacteriaceae</taxon>
        <taxon>Flavobacterium</taxon>
    </lineage>
</organism>
<dbReference type="PRINTS" id="PR00326">
    <property type="entry name" value="GTP1OBG"/>
</dbReference>
<dbReference type="OrthoDB" id="9812272at2"/>
<dbReference type="GO" id="GO:0005737">
    <property type="term" value="C:cytoplasm"/>
    <property type="evidence" value="ECO:0007669"/>
    <property type="project" value="UniProtKB-SubCell"/>
</dbReference>
<dbReference type="Gene3D" id="3.40.50.300">
    <property type="entry name" value="P-loop containing nucleotide triphosphate hydrolases"/>
    <property type="match status" value="1"/>
</dbReference>
<dbReference type="InterPro" id="IPR016496">
    <property type="entry name" value="GTPase_HflX"/>
</dbReference>
<dbReference type="InterPro" id="IPR025121">
    <property type="entry name" value="GTPase_HflX_N"/>
</dbReference>
<evidence type="ECO:0000256" key="1">
    <source>
        <dbReference type="ARBA" id="ARBA00022490"/>
    </source>
</evidence>
<dbReference type="Proteomes" id="UP000280091">
    <property type="component" value="Unassembled WGS sequence"/>
</dbReference>
<dbReference type="GO" id="GO:0046872">
    <property type="term" value="F:metal ion binding"/>
    <property type="evidence" value="ECO:0007669"/>
    <property type="project" value="UniProtKB-KW"/>
</dbReference>
<dbReference type="GO" id="GO:0003924">
    <property type="term" value="F:GTPase activity"/>
    <property type="evidence" value="ECO:0007669"/>
    <property type="project" value="UniProtKB-UniRule"/>
</dbReference>
<comment type="subunit">
    <text evidence="6">Monomer. Associates with the 50S ribosomal subunit.</text>
</comment>
<dbReference type="InterPro" id="IPR042108">
    <property type="entry name" value="GTPase_HflX_N_sf"/>
</dbReference>
<dbReference type="InterPro" id="IPR006073">
    <property type="entry name" value="GTP-bd"/>
</dbReference>
<evidence type="ECO:0000256" key="6">
    <source>
        <dbReference type="HAMAP-Rule" id="MF_00900"/>
    </source>
</evidence>
<feature type="binding site" evidence="7">
    <location>
        <begin position="253"/>
        <end position="256"/>
    </location>
    <ligand>
        <name>GTP</name>
        <dbReference type="ChEBI" id="CHEBI:37565"/>
    </ligand>
</feature>
<keyword evidence="3 6" id="KW-0547">Nucleotide-binding</keyword>
<dbReference type="Gene3D" id="6.10.250.2860">
    <property type="match status" value="1"/>
</dbReference>
<dbReference type="InterPro" id="IPR027417">
    <property type="entry name" value="P-loop_NTPase"/>
</dbReference>
<dbReference type="CDD" id="cd01878">
    <property type="entry name" value="HflX"/>
    <property type="match status" value="1"/>
</dbReference>
<dbReference type="PROSITE" id="PS51705">
    <property type="entry name" value="G_HFLX"/>
    <property type="match status" value="1"/>
</dbReference>
<feature type="binding site" evidence="8">
    <location>
        <position position="234"/>
    </location>
    <ligand>
        <name>Mg(2+)</name>
        <dbReference type="ChEBI" id="CHEBI:18420"/>
    </ligand>
</feature>
<evidence type="ECO:0000259" key="9">
    <source>
        <dbReference type="PROSITE" id="PS51705"/>
    </source>
</evidence>
<dbReference type="InterPro" id="IPR032305">
    <property type="entry name" value="GTP-bd_M"/>
</dbReference>
<dbReference type="PIRSF" id="PIRSF006809">
    <property type="entry name" value="GTP-binding_hflX_prd"/>
    <property type="match status" value="1"/>
</dbReference>
<name>A0A495S6F1_9FLAO</name>
<dbReference type="Gene3D" id="3.40.50.11060">
    <property type="entry name" value="GTPase HflX, N-terminal domain"/>
    <property type="match status" value="1"/>
</dbReference>
<dbReference type="RefSeq" id="WP_121364111.1">
    <property type="nucleotide sequence ID" value="NZ_RBXA01000001.1"/>
</dbReference>
<evidence type="ECO:0000313" key="11">
    <source>
        <dbReference type="Proteomes" id="UP000280091"/>
    </source>
</evidence>
<dbReference type="GO" id="GO:0043022">
    <property type="term" value="F:ribosome binding"/>
    <property type="evidence" value="ECO:0007669"/>
    <property type="project" value="TreeGrafter"/>
</dbReference>
<dbReference type="AlphaFoldDB" id="A0A495S6F1"/>
<dbReference type="Pfam" id="PF16360">
    <property type="entry name" value="GTP-bdg_M"/>
    <property type="match status" value="1"/>
</dbReference>
<keyword evidence="2 8" id="KW-0479">Metal-binding</keyword>
<protein>
    <recommendedName>
        <fullName evidence="6">GTPase HflX</fullName>
    </recommendedName>
    <alternativeName>
        <fullName evidence="6">GTP-binding protein HflX</fullName>
    </alternativeName>
</protein>
<dbReference type="InterPro" id="IPR030394">
    <property type="entry name" value="G_HFLX_dom"/>
</dbReference>
<dbReference type="EMBL" id="RBXA01000001">
    <property type="protein sequence ID" value="RKS94894.1"/>
    <property type="molecule type" value="Genomic_DNA"/>
</dbReference>
<feature type="binding site" evidence="7">
    <location>
        <begin position="319"/>
        <end position="322"/>
    </location>
    <ligand>
        <name>GTP</name>
        <dbReference type="ChEBI" id="CHEBI:37565"/>
    </ligand>
</feature>
<dbReference type="PANTHER" id="PTHR10229">
    <property type="entry name" value="GTP-BINDING PROTEIN HFLX"/>
    <property type="match status" value="1"/>
</dbReference>
<feature type="binding site" evidence="7">
    <location>
        <begin position="207"/>
        <end position="214"/>
    </location>
    <ligand>
        <name>GTP</name>
        <dbReference type="ChEBI" id="CHEBI:37565"/>
    </ligand>
</feature>
<feature type="binding site" evidence="7">
    <location>
        <begin position="232"/>
        <end position="236"/>
    </location>
    <ligand>
        <name>GTP</name>
        <dbReference type="ChEBI" id="CHEBI:37565"/>
    </ligand>
</feature>
<reference evidence="10 11" key="1">
    <citation type="submission" date="2018-10" db="EMBL/GenBank/DDBJ databases">
        <title>Genomic Encyclopedia of Archaeal and Bacterial Type Strains, Phase II (KMG-II): from individual species to whole genera.</title>
        <authorList>
            <person name="Goeker M."/>
        </authorList>
    </citation>
    <scope>NUCLEOTIDE SEQUENCE [LARGE SCALE GENOMIC DNA]</scope>
    <source>
        <strain evidence="10 11">DSM 15094</strain>
    </source>
</reference>
<proteinExistence type="inferred from homology"/>
<dbReference type="HAMAP" id="MF_00900">
    <property type="entry name" value="GTPase_HflX"/>
    <property type="match status" value="1"/>
</dbReference>
<feature type="binding site" evidence="8">
    <location>
        <position position="214"/>
    </location>
    <ligand>
        <name>Mg(2+)</name>
        <dbReference type="ChEBI" id="CHEBI:18420"/>
    </ligand>
</feature>
<evidence type="ECO:0000256" key="7">
    <source>
        <dbReference type="PIRSR" id="PIRSR006809-1"/>
    </source>
</evidence>
<keyword evidence="1 6" id="KW-0963">Cytoplasm</keyword>
<keyword evidence="11" id="KW-1185">Reference proteome</keyword>
<dbReference type="FunFam" id="3.40.50.11060:FF:000001">
    <property type="entry name" value="GTPase HflX"/>
    <property type="match status" value="1"/>
</dbReference>
<accession>A0A495S6F1</accession>
<evidence type="ECO:0000256" key="5">
    <source>
        <dbReference type="ARBA" id="ARBA00023134"/>
    </source>
</evidence>
<keyword evidence="5 6" id="KW-0342">GTP-binding</keyword>
<comment type="function">
    <text evidence="6">GTPase that associates with the 50S ribosomal subunit and may have a role during protein synthesis or ribosome biogenesis.</text>
</comment>
<gene>
    <name evidence="6" type="primary">hflX</name>
    <name evidence="10" type="ORF">BC952_0527</name>
</gene>
<comment type="caution">
    <text evidence="10">The sequence shown here is derived from an EMBL/GenBank/DDBJ whole genome shotgun (WGS) entry which is preliminary data.</text>
</comment>